<keyword evidence="3" id="KW-0539">Nucleus</keyword>
<dbReference type="FunCoup" id="A0A340XTS9">
    <property type="interactions" value="325"/>
</dbReference>
<evidence type="ECO:0000256" key="2">
    <source>
        <dbReference type="ARBA" id="ARBA00006349"/>
    </source>
</evidence>
<comment type="subcellular location">
    <subcellularLocation>
        <location evidence="1">Nucleus</location>
    </subcellularLocation>
</comment>
<accession>A0A340XTS9</accession>
<dbReference type="STRING" id="118797.A0A340XTS9"/>
<dbReference type="KEGG" id="lve:103083069"/>
<evidence type="ECO:0000313" key="8">
    <source>
        <dbReference type="RefSeq" id="XP_007462739.1"/>
    </source>
</evidence>
<evidence type="ECO:0000256" key="1">
    <source>
        <dbReference type="ARBA" id="ARBA00004123"/>
    </source>
</evidence>
<dbReference type="PANTHER" id="PTHR19424">
    <property type="entry name" value="HEAT SHOCK FACTOR BINDING PROTEIN 1"/>
    <property type="match status" value="1"/>
</dbReference>
<dbReference type="GO" id="GO:0005829">
    <property type="term" value="C:cytosol"/>
    <property type="evidence" value="ECO:0007669"/>
    <property type="project" value="TreeGrafter"/>
</dbReference>
<reference evidence="8" key="1">
    <citation type="submission" date="2025-08" db="UniProtKB">
        <authorList>
            <consortium name="RefSeq"/>
        </authorList>
    </citation>
    <scope>IDENTIFICATION</scope>
</reference>
<sequence>MGLSTLREQCFDLPAGHLTIQPGTREVAETDSKTVQDLTSVVQTLLQQMQGKRQTESNQIIGSTEDMSSCIDDPEKNIADLVIQARVEELGGEDKTPAAQKS</sequence>
<evidence type="ECO:0000256" key="3">
    <source>
        <dbReference type="ARBA" id="ARBA00023242"/>
    </source>
</evidence>
<protein>
    <recommendedName>
        <fullName evidence="6">Heat shock factor-binding protein 1</fullName>
    </recommendedName>
</protein>
<dbReference type="Pfam" id="PF06825">
    <property type="entry name" value="HSBP1"/>
    <property type="match status" value="1"/>
</dbReference>
<dbReference type="PANTHER" id="PTHR19424:SF0">
    <property type="entry name" value="HEAT SHOCK FACTOR BINDING PROTEIN 1"/>
    <property type="match status" value="1"/>
</dbReference>
<dbReference type="Proteomes" id="UP000265300">
    <property type="component" value="Unplaced"/>
</dbReference>
<dbReference type="GO" id="GO:0005634">
    <property type="term" value="C:nucleus"/>
    <property type="evidence" value="ECO:0007669"/>
    <property type="project" value="UniProtKB-SubCell"/>
</dbReference>
<evidence type="ECO:0000256" key="5">
    <source>
        <dbReference type="ARBA" id="ARBA00038772"/>
    </source>
</evidence>
<organism evidence="7 8">
    <name type="scientific">Lipotes vexillifer</name>
    <name type="common">Yangtze river dolphin</name>
    <dbReference type="NCBI Taxonomy" id="118797"/>
    <lineage>
        <taxon>Eukaryota</taxon>
        <taxon>Metazoa</taxon>
        <taxon>Chordata</taxon>
        <taxon>Craniata</taxon>
        <taxon>Vertebrata</taxon>
        <taxon>Euteleostomi</taxon>
        <taxon>Mammalia</taxon>
        <taxon>Eutheria</taxon>
        <taxon>Laurasiatheria</taxon>
        <taxon>Artiodactyla</taxon>
        <taxon>Whippomorpha</taxon>
        <taxon>Cetacea</taxon>
        <taxon>Odontoceti</taxon>
        <taxon>Lipotidae</taxon>
        <taxon>Lipotes</taxon>
    </lineage>
</organism>
<dbReference type="RefSeq" id="XP_007462739.1">
    <property type="nucleotide sequence ID" value="XM_007462677.1"/>
</dbReference>
<dbReference type="InParanoid" id="A0A340XTS9"/>
<comment type="function">
    <text evidence="4">Negative regulator of the heat shock response. Negatively affects HSF1 DNA-binding activity. May have a role in the suppression of the activation of the stress response during the aging process.</text>
</comment>
<dbReference type="InterPro" id="IPR009643">
    <property type="entry name" value="HS1-bd"/>
</dbReference>
<evidence type="ECO:0000256" key="4">
    <source>
        <dbReference type="ARBA" id="ARBA00037689"/>
    </source>
</evidence>
<comment type="subunit">
    <text evidence="5">Homohexamer. Associates with heptad repeats of HSF1 trimers and probably also HSF1 monomers, and with HSP70. Association with HSF1 trimers and HSP70 coincides with attenuation of heat shock response and the conversion of HSF1 trimer to monomer.</text>
</comment>
<proteinExistence type="inferred from homology"/>
<dbReference type="GO" id="GO:0003714">
    <property type="term" value="F:transcription corepressor activity"/>
    <property type="evidence" value="ECO:0007669"/>
    <property type="project" value="InterPro"/>
</dbReference>
<dbReference type="Gene3D" id="1.20.5.430">
    <property type="match status" value="1"/>
</dbReference>
<evidence type="ECO:0000256" key="6">
    <source>
        <dbReference type="ARBA" id="ARBA00039223"/>
    </source>
</evidence>
<gene>
    <name evidence="8" type="primary">LOC103083069</name>
</gene>
<name>A0A340XTS9_LIPVE</name>
<dbReference type="GeneID" id="103083069"/>
<dbReference type="FunFam" id="1.20.5.430:FF:000002">
    <property type="entry name" value="Heat shock factor-binding protein 1"/>
    <property type="match status" value="1"/>
</dbReference>
<evidence type="ECO:0000313" key="7">
    <source>
        <dbReference type="Proteomes" id="UP000265300"/>
    </source>
</evidence>
<dbReference type="AlphaFoldDB" id="A0A340XTS9"/>
<comment type="similarity">
    <text evidence="2">Belongs to the HSBP1 family.</text>
</comment>
<keyword evidence="7" id="KW-1185">Reference proteome</keyword>
<dbReference type="GO" id="GO:0070370">
    <property type="term" value="P:cellular heat acclimation"/>
    <property type="evidence" value="ECO:0007669"/>
    <property type="project" value="TreeGrafter"/>
</dbReference>